<evidence type="ECO:0008006" key="4">
    <source>
        <dbReference type="Google" id="ProtNLM"/>
    </source>
</evidence>
<comment type="caution">
    <text evidence="2">The sequence shown here is derived from an EMBL/GenBank/DDBJ whole genome shotgun (WGS) entry which is preliminary data.</text>
</comment>
<accession>A0A286UPG4</accession>
<organism evidence="2 3">
    <name type="scientific">Pyrrhoderma noxium</name>
    <dbReference type="NCBI Taxonomy" id="2282107"/>
    <lineage>
        <taxon>Eukaryota</taxon>
        <taxon>Fungi</taxon>
        <taxon>Dikarya</taxon>
        <taxon>Basidiomycota</taxon>
        <taxon>Agaricomycotina</taxon>
        <taxon>Agaricomycetes</taxon>
        <taxon>Hymenochaetales</taxon>
        <taxon>Hymenochaetaceae</taxon>
        <taxon>Pyrrhoderma</taxon>
    </lineage>
</organism>
<feature type="region of interest" description="Disordered" evidence="1">
    <location>
        <begin position="374"/>
        <end position="411"/>
    </location>
</feature>
<evidence type="ECO:0000313" key="3">
    <source>
        <dbReference type="Proteomes" id="UP000217199"/>
    </source>
</evidence>
<dbReference type="EMBL" id="NBII01000003">
    <property type="protein sequence ID" value="PAV21468.1"/>
    <property type="molecule type" value="Genomic_DNA"/>
</dbReference>
<dbReference type="STRING" id="2282107.A0A286UPG4"/>
<dbReference type="Proteomes" id="UP000217199">
    <property type="component" value="Unassembled WGS sequence"/>
</dbReference>
<feature type="compositionally biased region" description="Polar residues" evidence="1">
    <location>
        <begin position="394"/>
        <end position="411"/>
    </location>
</feature>
<gene>
    <name evidence="2" type="ORF">PNOK_0409500</name>
</gene>
<evidence type="ECO:0000313" key="2">
    <source>
        <dbReference type="EMBL" id="PAV21468.1"/>
    </source>
</evidence>
<name>A0A286UPG4_9AGAM</name>
<reference evidence="2 3" key="1">
    <citation type="journal article" date="2017" name="Mol. Ecol.">
        <title>Comparative and population genomic landscape of Phellinus noxius: A hypervariable fungus causing root rot in trees.</title>
        <authorList>
            <person name="Chung C.L."/>
            <person name="Lee T.J."/>
            <person name="Akiba M."/>
            <person name="Lee H.H."/>
            <person name="Kuo T.H."/>
            <person name="Liu D."/>
            <person name="Ke H.M."/>
            <person name="Yokoi T."/>
            <person name="Roa M.B."/>
            <person name="Lu M.J."/>
            <person name="Chang Y.Y."/>
            <person name="Ann P.J."/>
            <person name="Tsai J.N."/>
            <person name="Chen C.Y."/>
            <person name="Tzean S.S."/>
            <person name="Ota Y."/>
            <person name="Hattori T."/>
            <person name="Sahashi N."/>
            <person name="Liou R.F."/>
            <person name="Kikuchi T."/>
            <person name="Tsai I.J."/>
        </authorList>
    </citation>
    <scope>NUCLEOTIDE SEQUENCE [LARGE SCALE GENOMIC DNA]</scope>
    <source>
        <strain evidence="2 3">FFPRI411160</strain>
    </source>
</reference>
<proteinExistence type="predicted"/>
<evidence type="ECO:0000256" key="1">
    <source>
        <dbReference type="SAM" id="MobiDB-lite"/>
    </source>
</evidence>
<dbReference type="OrthoDB" id="1716625at2759"/>
<keyword evidence="3" id="KW-1185">Reference proteome</keyword>
<protein>
    <recommendedName>
        <fullName evidence="4">PH domain-containing protein</fullName>
    </recommendedName>
</protein>
<dbReference type="InParanoid" id="A0A286UPG4"/>
<sequence>MLRPSLGLTFKHGSPKHMTGYATHVAILFGSSQVRSLDGTDYLVFTGSLAGRTKISGPPSRPFLSSLGVCLLATSLNVFLSNIGKAAASGTRRDAGGRRGSMLSLSGISANTGPATSERCNELLHCFALADEIIEIVDVQEEKALLPCSFCLVFHAVNHHLELAAACQREKELWLNVIRHIRTSPANWVSEPVPTLNVSADLAGNQMLTHYSIHVPPVPSLPAVVEETLHYMSSSSTMRTKFTGRPNRRQLLNGSTMRAFLNHASEREATPIPPTVLIQRATAIHHVQMDRFLADGSGASSTREWLRRRYDSEKQAKGKGDNITQSMSTISALDSAASNIIVVPRTPAKLRKKTLNRNSLGMLLTFQGAVSERERDLRNSRSSTSSAYDPAFSPDSSTTEPCSQSQCSSASGNAAVTSPTHEFFPPKYMLLVVHVCWWTAYAASLMVVAISPNSPSLPSSLSSMLLWGYVIYTSDSRREQQGCSTDCIIEDIQASRTQCFVFVRQSVAEDDSPQVITSGSGAV</sequence>
<dbReference type="AlphaFoldDB" id="A0A286UPG4"/>